<dbReference type="InterPro" id="IPR010982">
    <property type="entry name" value="Lambda_DNA-bd_dom_sf"/>
</dbReference>
<protein>
    <submittedName>
        <fullName evidence="3">Putative lambda repressor</fullName>
    </submittedName>
</protein>
<dbReference type="PROSITE" id="PS50943">
    <property type="entry name" value="HTH_CROC1"/>
    <property type="match status" value="1"/>
</dbReference>
<dbReference type="GO" id="GO:0003677">
    <property type="term" value="F:DNA binding"/>
    <property type="evidence" value="ECO:0007669"/>
    <property type="project" value="UniProtKB-KW"/>
</dbReference>
<accession>E6PGS1</accession>
<dbReference type="SMART" id="SM00530">
    <property type="entry name" value="HTH_XRE"/>
    <property type="match status" value="1"/>
</dbReference>
<dbReference type="GO" id="GO:0003700">
    <property type="term" value="F:DNA-binding transcription factor activity"/>
    <property type="evidence" value="ECO:0007669"/>
    <property type="project" value="TreeGrafter"/>
</dbReference>
<proteinExistence type="predicted"/>
<dbReference type="InterPro" id="IPR050807">
    <property type="entry name" value="TransReg_Diox_bact_type"/>
</dbReference>
<dbReference type="GO" id="GO:0005829">
    <property type="term" value="C:cytosol"/>
    <property type="evidence" value="ECO:0007669"/>
    <property type="project" value="TreeGrafter"/>
</dbReference>
<keyword evidence="1" id="KW-0238">DNA-binding</keyword>
<dbReference type="EMBL" id="CABL01000014">
    <property type="protein sequence ID" value="CBH75659.1"/>
    <property type="molecule type" value="Genomic_DNA"/>
</dbReference>
<comment type="caution">
    <text evidence="3">The sequence shown here is derived from an EMBL/GenBank/DDBJ whole genome shotgun (WGS) entry which is preliminary data.</text>
</comment>
<gene>
    <name evidence="3" type="ORF">CARN1_2522</name>
</gene>
<dbReference type="PANTHER" id="PTHR46797:SF1">
    <property type="entry name" value="METHYLPHOSPHONATE SYNTHASE"/>
    <property type="match status" value="1"/>
</dbReference>
<organism evidence="3">
    <name type="scientific">mine drainage metagenome</name>
    <dbReference type="NCBI Taxonomy" id="410659"/>
    <lineage>
        <taxon>unclassified sequences</taxon>
        <taxon>metagenomes</taxon>
        <taxon>ecological metagenomes</taxon>
    </lineage>
</organism>
<reference evidence="3" key="1">
    <citation type="submission" date="2009-10" db="EMBL/GenBank/DDBJ databases">
        <title>Diversity of trophic interactions inside an arsenic-rich microbial ecosystem.</title>
        <authorList>
            <person name="Bertin P.N."/>
            <person name="Heinrich-Salmeron A."/>
            <person name="Pelletier E."/>
            <person name="Goulhen-Chollet F."/>
            <person name="Arsene-Ploetze F."/>
            <person name="Gallien S."/>
            <person name="Calteau A."/>
            <person name="Vallenet D."/>
            <person name="Casiot C."/>
            <person name="Chane-Woon-Ming B."/>
            <person name="Giloteaux L."/>
            <person name="Barakat M."/>
            <person name="Bonnefoy V."/>
            <person name="Bruneel O."/>
            <person name="Chandler M."/>
            <person name="Cleiss J."/>
            <person name="Duran R."/>
            <person name="Elbaz-Poulichet F."/>
            <person name="Fonknechten N."/>
            <person name="Lauga B."/>
            <person name="Mornico D."/>
            <person name="Ortet P."/>
            <person name="Schaeffer C."/>
            <person name="Siguier P."/>
            <person name="Alexander Thil Smith A."/>
            <person name="Van Dorsselaer A."/>
            <person name="Weissenbach J."/>
            <person name="Medigue C."/>
            <person name="Le Paslier D."/>
        </authorList>
    </citation>
    <scope>NUCLEOTIDE SEQUENCE</scope>
</reference>
<dbReference type="Pfam" id="PF01381">
    <property type="entry name" value="HTH_3"/>
    <property type="match status" value="1"/>
</dbReference>
<sequence length="56" mass="5757">MNSRKNANLSQRALALKAGVSQALIAEIERGKHPPSAASLAKIAAALGLAPSDFET</sequence>
<feature type="domain" description="HTH cro/C1-type" evidence="2">
    <location>
        <begin position="4"/>
        <end position="54"/>
    </location>
</feature>
<dbReference type="PANTHER" id="PTHR46797">
    <property type="entry name" value="HTH-TYPE TRANSCRIPTIONAL REGULATOR"/>
    <property type="match status" value="1"/>
</dbReference>
<evidence type="ECO:0000259" key="2">
    <source>
        <dbReference type="PROSITE" id="PS50943"/>
    </source>
</evidence>
<evidence type="ECO:0000313" key="3">
    <source>
        <dbReference type="EMBL" id="CBH75659.1"/>
    </source>
</evidence>
<dbReference type="SUPFAM" id="SSF47413">
    <property type="entry name" value="lambda repressor-like DNA-binding domains"/>
    <property type="match status" value="1"/>
</dbReference>
<dbReference type="CDD" id="cd00093">
    <property type="entry name" value="HTH_XRE"/>
    <property type="match status" value="1"/>
</dbReference>
<evidence type="ECO:0000256" key="1">
    <source>
        <dbReference type="ARBA" id="ARBA00023125"/>
    </source>
</evidence>
<dbReference type="InterPro" id="IPR001387">
    <property type="entry name" value="Cro/C1-type_HTH"/>
</dbReference>
<dbReference type="Gene3D" id="1.10.260.40">
    <property type="entry name" value="lambda repressor-like DNA-binding domains"/>
    <property type="match status" value="1"/>
</dbReference>
<dbReference type="AlphaFoldDB" id="E6PGS1"/>
<name>E6PGS1_9ZZZZ</name>